<dbReference type="PANTHER" id="PTHR42743:SF11">
    <property type="entry name" value="AMINODEOXYCHORISMATE LYASE"/>
    <property type="match status" value="1"/>
</dbReference>
<organism evidence="6 7">
    <name type="scientific">Candidatus Roizmanbacteria bacterium GW2011_GWC2_34_23</name>
    <dbReference type="NCBI Taxonomy" id="1618484"/>
    <lineage>
        <taxon>Bacteria</taxon>
        <taxon>Candidatus Roizmaniibacteriota</taxon>
    </lineage>
</organism>
<dbReference type="InterPro" id="IPR001544">
    <property type="entry name" value="Aminotrans_IV"/>
</dbReference>
<evidence type="ECO:0000256" key="5">
    <source>
        <dbReference type="RuleBase" id="RU004516"/>
    </source>
</evidence>
<dbReference type="PANTHER" id="PTHR42743">
    <property type="entry name" value="AMINO-ACID AMINOTRANSFERASE"/>
    <property type="match status" value="1"/>
</dbReference>
<dbReference type="GO" id="GO:0005829">
    <property type="term" value="C:cytosol"/>
    <property type="evidence" value="ECO:0007669"/>
    <property type="project" value="TreeGrafter"/>
</dbReference>
<dbReference type="InterPro" id="IPR043131">
    <property type="entry name" value="BCAT-like_N"/>
</dbReference>
<protein>
    <submittedName>
        <fullName evidence="6">Aminotransferase class IV</fullName>
    </submittedName>
</protein>
<keyword evidence="3 5" id="KW-0663">Pyridoxal phosphate</keyword>
<dbReference type="Gene3D" id="3.20.10.10">
    <property type="entry name" value="D-amino Acid Aminotransferase, subunit A, domain 2"/>
    <property type="match status" value="1"/>
</dbReference>
<comment type="caution">
    <text evidence="6">The sequence shown here is derived from an EMBL/GenBank/DDBJ whole genome shotgun (WGS) entry which is preliminary data.</text>
</comment>
<dbReference type="InterPro" id="IPR050571">
    <property type="entry name" value="Class-IV_PLP-Dep_Aminotrnsfr"/>
</dbReference>
<evidence type="ECO:0000256" key="3">
    <source>
        <dbReference type="ARBA" id="ARBA00022898"/>
    </source>
</evidence>
<dbReference type="CDD" id="cd00449">
    <property type="entry name" value="PLPDE_IV"/>
    <property type="match status" value="1"/>
</dbReference>
<dbReference type="Proteomes" id="UP000034004">
    <property type="component" value="Unassembled WGS sequence"/>
</dbReference>
<accession>A0A0G0B0F3</accession>
<dbReference type="FunFam" id="3.20.10.10:FF:000002">
    <property type="entry name" value="D-alanine aminotransferase"/>
    <property type="match status" value="1"/>
</dbReference>
<comment type="cofactor">
    <cofactor evidence="1 5">
        <name>pyridoxal 5'-phosphate</name>
        <dbReference type="ChEBI" id="CHEBI:597326"/>
    </cofactor>
</comment>
<dbReference type="GO" id="GO:0046394">
    <property type="term" value="P:carboxylic acid biosynthetic process"/>
    <property type="evidence" value="ECO:0007669"/>
    <property type="project" value="UniProtKB-ARBA"/>
</dbReference>
<dbReference type="GO" id="GO:0008652">
    <property type="term" value="P:amino acid biosynthetic process"/>
    <property type="evidence" value="ECO:0007669"/>
    <property type="project" value="UniProtKB-ARBA"/>
</dbReference>
<keyword evidence="6" id="KW-0032">Aminotransferase</keyword>
<dbReference type="SUPFAM" id="SSF56752">
    <property type="entry name" value="D-aminoacid aminotransferase-like PLP-dependent enzymes"/>
    <property type="match status" value="1"/>
</dbReference>
<comment type="similarity">
    <text evidence="2 4">Belongs to the class-IV pyridoxal-phosphate-dependent aminotransferase family.</text>
</comment>
<name>A0A0G0B0F3_9BACT</name>
<dbReference type="Gene3D" id="3.30.470.10">
    <property type="match status" value="1"/>
</dbReference>
<gene>
    <name evidence="6" type="ORF">UR56_C0003G0035</name>
</gene>
<evidence type="ECO:0000256" key="4">
    <source>
        <dbReference type="RuleBase" id="RU004106"/>
    </source>
</evidence>
<dbReference type="AlphaFoldDB" id="A0A0G0B0F3"/>
<dbReference type="GO" id="GO:0008483">
    <property type="term" value="F:transaminase activity"/>
    <property type="evidence" value="ECO:0007669"/>
    <property type="project" value="UniProtKB-KW"/>
</dbReference>
<dbReference type="Pfam" id="PF01063">
    <property type="entry name" value="Aminotran_4"/>
    <property type="match status" value="1"/>
</dbReference>
<dbReference type="EMBL" id="LBPR01000003">
    <property type="protein sequence ID" value="KKP62928.1"/>
    <property type="molecule type" value="Genomic_DNA"/>
</dbReference>
<evidence type="ECO:0000313" key="7">
    <source>
        <dbReference type="Proteomes" id="UP000034004"/>
    </source>
</evidence>
<evidence type="ECO:0000256" key="2">
    <source>
        <dbReference type="ARBA" id="ARBA00009320"/>
    </source>
</evidence>
<dbReference type="PROSITE" id="PS00770">
    <property type="entry name" value="AA_TRANSFER_CLASS_4"/>
    <property type="match status" value="1"/>
</dbReference>
<reference evidence="6 7" key="1">
    <citation type="journal article" date="2015" name="Nature">
        <title>rRNA introns, odd ribosomes, and small enigmatic genomes across a large radiation of phyla.</title>
        <authorList>
            <person name="Brown C.T."/>
            <person name="Hug L.A."/>
            <person name="Thomas B.C."/>
            <person name="Sharon I."/>
            <person name="Castelle C.J."/>
            <person name="Singh A."/>
            <person name="Wilkins M.J."/>
            <person name="Williams K.H."/>
            <person name="Banfield J.F."/>
        </authorList>
    </citation>
    <scope>NUCLEOTIDE SEQUENCE [LARGE SCALE GENOMIC DNA]</scope>
</reference>
<dbReference type="InterPro" id="IPR036038">
    <property type="entry name" value="Aminotransferase-like"/>
</dbReference>
<proteinExistence type="inferred from homology"/>
<dbReference type="InterPro" id="IPR043132">
    <property type="entry name" value="BCAT-like_C"/>
</dbReference>
<sequence>MDFKYFSQNGKILPIEQAVIPISNIEYSYGFGVYENIRISNGTVYFLKDHTDRLLESAKIIGLTHSFDEEIIKNSILDLIKDYKSETFNIKILLIGASTKEKAILNIFCLNPLFPDKKLYRDGAEFITYNYERPFPHAKTLNMLQSYLAYSKAKKSGAYDALLINQNGFITEGTRTNFFCIKGKIIYTPFEKDILLGVMRKVVLKIASENNYKIVETNIKFDDIKSYDGAFVTSTSSKIMPIKSIDGILVGYPDELKELMKLLNNFLEKNFLLH</sequence>
<evidence type="ECO:0000256" key="1">
    <source>
        <dbReference type="ARBA" id="ARBA00001933"/>
    </source>
</evidence>
<keyword evidence="6" id="KW-0808">Transferase</keyword>
<dbReference type="STRING" id="1618484.UR56_C0003G0035"/>
<evidence type="ECO:0000313" key="6">
    <source>
        <dbReference type="EMBL" id="KKP62928.1"/>
    </source>
</evidence>
<dbReference type="InterPro" id="IPR018300">
    <property type="entry name" value="Aminotrans_IV_CS"/>
</dbReference>